<keyword evidence="3" id="KW-1003">Cell membrane</keyword>
<comment type="similarity">
    <text evidence="2">Belongs to the CPA3 antiporters (TC 2.A.63) subunit E family.</text>
</comment>
<dbReference type="EMBL" id="DSDS01000138">
    <property type="protein sequence ID" value="HET98235.1"/>
    <property type="molecule type" value="Genomic_DNA"/>
</dbReference>
<evidence type="ECO:0000256" key="6">
    <source>
        <dbReference type="ARBA" id="ARBA00023136"/>
    </source>
</evidence>
<evidence type="ECO:0000256" key="3">
    <source>
        <dbReference type="ARBA" id="ARBA00022475"/>
    </source>
</evidence>
<dbReference type="PANTHER" id="PTHR34584">
    <property type="entry name" value="NA(+)/H(+) ANTIPORTER SUBUNIT E1"/>
    <property type="match status" value="1"/>
</dbReference>
<dbReference type="InterPro" id="IPR002758">
    <property type="entry name" value="Cation_antiport_E"/>
</dbReference>
<name>A0A7C2XAD6_9BACT</name>
<dbReference type="GO" id="GO:0008324">
    <property type="term" value="F:monoatomic cation transmembrane transporter activity"/>
    <property type="evidence" value="ECO:0007669"/>
    <property type="project" value="InterPro"/>
</dbReference>
<keyword evidence="6 7" id="KW-0472">Membrane</keyword>
<evidence type="ECO:0000256" key="2">
    <source>
        <dbReference type="ARBA" id="ARBA00006228"/>
    </source>
</evidence>
<evidence type="ECO:0000256" key="7">
    <source>
        <dbReference type="SAM" id="Phobius"/>
    </source>
</evidence>
<evidence type="ECO:0000256" key="1">
    <source>
        <dbReference type="ARBA" id="ARBA00004651"/>
    </source>
</evidence>
<dbReference type="Proteomes" id="UP000885986">
    <property type="component" value="Unassembled WGS sequence"/>
</dbReference>
<evidence type="ECO:0000256" key="5">
    <source>
        <dbReference type="ARBA" id="ARBA00022989"/>
    </source>
</evidence>
<sequence>MSVFWGNIFLPLVWMALTGQFTFANYLIGFLITSLALWMVHKPGEVNLLIYLARLGRWLRFSLFFLKELTVASLRVVNDILTKGHGMRPAVIAVPLDLKSNLEITLLASLVTLTPGSLCLEVSPERDVMFIHAMYVEDVEEFRRQIKEKMEYQVREVLR</sequence>
<keyword evidence="5 7" id="KW-1133">Transmembrane helix</keyword>
<comment type="subcellular location">
    <subcellularLocation>
        <location evidence="1">Cell membrane</location>
        <topology evidence="1">Multi-pass membrane protein</topology>
    </subcellularLocation>
</comment>
<comment type="caution">
    <text evidence="8">The sequence shown here is derived from an EMBL/GenBank/DDBJ whole genome shotgun (WGS) entry which is preliminary data.</text>
</comment>
<reference evidence="8" key="1">
    <citation type="journal article" date="2020" name="mSystems">
        <title>Genome- and Community-Level Interaction Insights into Carbon Utilization and Element Cycling Functions of Hydrothermarchaeota in Hydrothermal Sediment.</title>
        <authorList>
            <person name="Zhou Z."/>
            <person name="Liu Y."/>
            <person name="Xu W."/>
            <person name="Pan J."/>
            <person name="Luo Z.H."/>
            <person name="Li M."/>
        </authorList>
    </citation>
    <scope>NUCLEOTIDE SEQUENCE [LARGE SCALE GENOMIC DNA]</scope>
    <source>
        <strain evidence="8">SpSt-1224</strain>
    </source>
</reference>
<protein>
    <submittedName>
        <fullName evidence="8">Na+/H+ antiporter subunit E</fullName>
    </submittedName>
</protein>
<dbReference type="AlphaFoldDB" id="A0A7C2XAD6"/>
<evidence type="ECO:0000313" key="8">
    <source>
        <dbReference type="EMBL" id="HET98235.1"/>
    </source>
</evidence>
<feature type="transmembrane region" description="Helical" evidence="7">
    <location>
        <begin position="12"/>
        <end position="38"/>
    </location>
</feature>
<evidence type="ECO:0000256" key="4">
    <source>
        <dbReference type="ARBA" id="ARBA00022692"/>
    </source>
</evidence>
<dbReference type="GO" id="GO:0005886">
    <property type="term" value="C:plasma membrane"/>
    <property type="evidence" value="ECO:0007669"/>
    <property type="project" value="UniProtKB-SubCell"/>
</dbReference>
<proteinExistence type="inferred from homology"/>
<accession>A0A7C2XAD6</accession>
<dbReference type="PANTHER" id="PTHR34584:SF1">
    <property type="entry name" value="NA(+)_H(+) ANTIPORTER SUBUNIT E1"/>
    <property type="match status" value="1"/>
</dbReference>
<keyword evidence="4 7" id="KW-0812">Transmembrane</keyword>
<dbReference type="Pfam" id="PF01899">
    <property type="entry name" value="MNHE"/>
    <property type="match status" value="1"/>
</dbReference>
<organism evidence="8">
    <name type="scientific">Desulfurivibrio alkaliphilus</name>
    <dbReference type="NCBI Taxonomy" id="427923"/>
    <lineage>
        <taxon>Bacteria</taxon>
        <taxon>Pseudomonadati</taxon>
        <taxon>Thermodesulfobacteriota</taxon>
        <taxon>Desulfobulbia</taxon>
        <taxon>Desulfobulbales</taxon>
        <taxon>Desulfobulbaceae</taxon>
        <taxon>Desulfurivibrio</taxon>
    </lineage>
</organism>
<gene>
    <name evidence="8" type="ORF">ENN98_06025</name>
</gene>
<dbReference type="PIRSF" id="PIRSF019239">
    <property type="entry name" value="MrpE"/>
    <property type="match status" value="1"/>
</dbReference>